<dbReference type="InterPro" id="IPR013424">
    <property type="entry name" value="Ice-binding_C"/>
</dbReference>
<dbReference type="RefSeq" id="WP_267928837.1">
    <property type="nucleotide sequence ID" value="NZ_AP024233.1"/>
</dbReference>
<dbReference type="Pfam" id="PF07589">
    <property type="entry name" value="PEP-CTERM"/>
    <property type="match status" value="1"/>
</dbReference>
<reference evidence="2" key="1">
    <citation type="submission" date="2020-12" db="EMBL/GenBank/DDBJ databases">
        <title>Desulfobium dissulfuricans gen. nov., sp. nov., a novel mesophilic, sulfate-reducing bacterium isolated from a deep-sea hydrothermal vent.</title>
        <authorList>
            <person name="Hashimoto Y."/>
            <person name="Tame A."/>
            <person name="Sawayama S."/>
            <person name="Miyazaki J."/>
            <person name="Takai K."/>
            <person name="Nakagawa S."/>
        </authorList>
    </citation>
    <scope>NUCLEOTIDE SEQUENCE</scope>
    <source>
        <strain evidence="2">GF1</strain>
    </source>
</reference>
<protein>
    <recommendedName>
        <fullName evidence="1">Ice-binding protein C-terminal domain-containing protein</fullName>
    </recommendedName>
</protein>
<gene>
    <name evidence="2" type="ORF">GF1_13380</name>
</gene>
<evidence type="ECO:0000313" key="3">
    <source>
        <dbReference type="Proteomes" id="UP001063350"/>
    </source>
</evidence>
<keyword evidence="3" id="KW-1185">Reference proteome</keyword>
<dbReference type="AlphaFoldDB" id="A0A915U5D9"/>
<evidence type="ECO:0000313" key="2">
    <source>
        <dbReference type="EMBL" id="BCO08962.1"/>
    </source>
</evidence>
<name>A0A915U5D9_9BACT</name>
<dbReference type="Proteomes" id="UP001063350">
    <property type="component" value="Chromosome"/>
</dbReference>
<feature type="domain" description="Ice-binding protein C-terminal" evidence="1">
    <location>
        <begin position="210"/>
        <end position="229"/>
    </location>
</feature>
<evidence type="ECO:0000259" key="1">
    <source>
        <dbReference type="Pfam" id="PF07589"/>
    </source>
</evidence>
<proteinExistence type="predicted"/>
<accession>A0A915U5D9</accession>
<dbReference type="KEGG" id="ddu:GF1_13380"/>
<sequence>MDGTGSLVHVTDTTLTTESLNTINGGVFEETDSTLNVTGNTTLIENNGQLILNGGIYNESGDFILIDSMLGGTDPLMNIGGDFSVTGTSTIVFNETAILSVGDDLLFDADSYAGFDMGSVLIEMTGTSDDEGNGNVLDLDDDFVLGGLNVADGLTLVLMDDLVVDELEFLGVGAIDLNGFDLTVASSFSGEVSQIITGHGGAFIYSNNAPVPEPATMLLFGTGLAGLAGFCFKTRGKNRDRAG</sequence>
<dbReference type="EMBL" id="AP024233">
    <property type="protein sequence ID" value="BCO08962.1"/>
    <property type="molecule type" value="Genomic_DNA"/>
</dbReference>
<organism evidence="2 3">
    <name type="scientific">Desulfolithobacter dissulfuricans</name>
    <dbReference type="NCBI Taxonomy" id="2795293"/>
    <lineage>
        <taxon>Bacteria</taxon>
        <taxon>Pseudomonadati</taxon>
        <taxon>Thermodesulfobacteriota</taxon>
        <taxon>Desulfobulbia</taxon>
        <taxon>Desulfobulbales</taxon>
        <taxon>Desulfobulbaceae</taxon>
        <taxon>Desulfolithobacter</taxon>
    </lineage>
</organism>
<dbReference type="NCBIfam" id="TIGR02595">
    <property type="entry name" value="PEP_CTERM"/>
    <property type="match status" value="1"/>
</dbReference>